<protein>
    <submittedName>
        <fullName evidence="2">Uncharacterized protein</fullName>
    </submittedName>
</protein>
<gene>
    <name evidence="2" type="ORF">PC117_g21608</name>
</gene>
<feature type="region of interest" description="Disordered" evidence="1">
    <location>
        <begin position="1"/>
        <end position="36"/>
    </location>
</feature>
<feature type="compositionally biased region" description="Polar residues" evidence="1">
    <location>
        <begin position="22"/>
        <end position="36"/>
    </location>
</feature>
<reference evidence="2" key="1">
    <citation type="submission" date="2018-10" db="EMBL/GenBank/DDBJ databases">
        <title>Effector identification in a new, highly contiguous assembly of the strawberry crown rot pathogen Phytophthora cactorum.</title>
        <authorList>
            <person name="Armitage A.D."/>
            <person name="Nellist C.F."/>
            <person name="Bates H."/>
            <person name="Vickerstaff R.J."/>
            <person name="Harrison R.J."/>
        </authorList>
    </citation>
    <scope>NUCLEOTIDE SEQUENCE</scope>
    <source>
        <strain evidence="2">4040</strain>
    </source>
</reference>
<evidence type="ECO:0000313" key="3">
    <source>
        <dbReference type="Proteomes" id="UP000736787"/>
    </source>
</evidence>
<evidence type="ECO:0000256" key="1">
    <source>
        <dbReference type="SAM" id="MobiDB-lite"/>
    </source>
</evidence>
<dbReference type="AlphaFoldDB" id="A0A8T1BHI0"/>
<comment type="caution">
    <text evidence="2">The sequence shown here is derived from an EMBL/GenBank/DDBJ whole genome shotgun (WGS) entry which is preliminary data.</text>
</comment>
<sequence length="36" mass="3990">MTRGRHGADKLVGNDVELPMNMASSRETKTSTTEIR</sequence>
<dbReference type="EMBL" id="RCMK01001106">
    <property type="protein sequence ID" value="KAG2901949.1"/>
    <property type="molecule type" value="Genomic_DNA"/>
</dbReference>
<dbReference type="Proteomes" id="UP000736787">
    <property type="component" value="Unassembled WGS sequence"/>
</dbReference>
<name>A0A8T1BHI0_9STRA</name>
<proteinExistence type="predicted"/>
<accession>A0A8T1BHI0</accession>
<organism evidence="2 3">
    <name type="scientific">Phytophthora cactorum</name>
    <dbReference type="NCBI Taxonomy" id="29920"/>
    <lineage>
        <taxon>Eukaryota</taxon>
        <taxon>Sar</taxon>
        <taxon>Stramenopiles</taxon>
        <taxon>Oomycota</taxon>
        <taxon>Peronosporomycetes</taxon>
        <taxon>Peronosporales</taxon>
        <taxon>Peronosporaceae</taxon>
        <taxon>Phytophthora</taxon>
    </lineage>
</organism>
<evidence type="ECO:0000313" key="2">
    <source>
        <dbReference type="EMBL" id="KAG2901949.1"/>
    </source>
</evidence>